<evidence type="ECO:0000313" key="2">
    <source>
        <dbReference type="Proteomes" id="UP000185210"/>
    </source>
</evidence>
<reference evidence="1 2" key="1">
    <citation type="submission" date="2016-11" db="EMBL/GenBank/DDBJ databases">
        <authorList>
            <consortium name="Pathogen Informatics"/>
        </authorList>
    </citation>
    <scope>NUCLEOTIDE SEQUENCE [LARGE SCALE GENOMIC DNA]</scope>
    <source>
        <strain evidence="1 2">104</strain>
    </source>
</reference>
<protein>
    <submittedName>
        <fullName evidence="1">Uncharacterized protein</fullName>
    </submittedName>
</protein>
<dbReference type="AlphaFoldDB" id="A0AB38D7G6"/>
<comment type="caution">
    <text evidence="1">The sequence shown here is derived from an EMBL/GenBank/DDBJ whole genome shotgun (WGS) entry which is preliminary data.</text>
</comment>
<accession>A0AB38D7G6</accession>
<name>A0AB38D7G6_9MYCO</name>
<evidence type="ECO:0000313" key="1">
    <source>
        <dbReference type="EMBL" id="SIC28532.1"/>
    </source>
</evidence>
<dbReference type="EMBL" id="FSHM01000020">
    <property type="protein sequence ID" value="SIC28532.1"/>
    <property type="molecule type" value="Genomic_DNA"/>
</dbReference>
<proteinExistence type="predicted"/>
<gene>
    <name evidence="1" type="ORF">SAMEA2070301_05696</name>
</gene>
<dbReference type="Proteomes" id="UP000185210">
    <property type="component" value="Unassembled WGS sequence"/>
</dbReference>
<organism evidence="1 2">
    <name type="scientific">Mycobacteroides abscessus subsp. abscessus</name>
    <dbReference type="NCBI Taxonomy" id="1185650"/>
    <lineage>
        <taxon>Bacteria</taxon>
        <taxon>Bacillati</taxon>
        <taxon>Actinomycetota</taxon>
        <taxon>Actinomycetes</taxon>
        <taxon>Mycobacteriales</taxon>
        <taxon>Mycobacteriaceae</taxon>
        <taxon>Mycobacteroides</taxon>
        <taxon>Mycobacteroides abscessus</taxon>
    </lineage>
</organism>
<sequence length="112" mass="11811">MRIGIIAQASKFGLCASQYIADRLAIHVERPDLVRELGQSVLASVFAEPESASGSRNTTVRCDVNVYALVAKRAADVGRTPTTYVAEFCAGLVSGADPVSTYGYQEVLAATG</sequence>
<dbReference type="RefSeq" id="WP_052544343.1">
    <property type="nucleotide sequence ID" value="NZ_CAACXP010000023.1"/>
</dbReference>